<dbReference type="PATRIC" id="fig|1235802.3.peg.6346"/>
<dbReference type="InterPro" id="IPR001173">
    <property type="entry name" value="Glyco_trans_2-like"/>
</dbReference>
<keyword evidence="3" id="KW-1185">Reference proteome</keyword>
<dbReference type="Pfam" id="PF00535">
    <property type="entry name" value="Glycos_transf_2"/>
    <property type="match status" value="1"/>
</dbReference>
<dbReference type="OrthoDB" id="9790005at2"/>
<gene>
    <name evidence="2" type="ORF">C823_06011</name>
</gene>
<proteinExistence type="predicted"/>
<dbReference type="Proteomes" id="UP000012589">
    <property type="component" value="Unassembled WGS sequence"/>
</dbReference>
<dbReference type="STRING" id="1235802.C823_06011"/>
<dbReference type="CDD" id="cd00761">
    <property type="entry name" value="Glyco_tranf_GTA_type"/>
    <property type="match status" value="1"/>
</dbReference>
<dbReference type="HOGENOM" id="CLU_061778_0_1_9"/>
<dbReference type="EMBL" id="AQFT01000208">
    <property type="protein sequence ID" value="EMZ17384.1"/>
    <property type="molecule type" value="Genomic_DNA"/>
</dbReference>
<organism evidence="2 3">
    <name type="scientific">Eubacterium plexicaudatum ASF492</name>
    <dbReference type="NCBI Taxonomy" id="1235802"/>
    <lineage>
        <taxon>Bacteria</taxon>
        <taxon>Bacillati</taxon>
        <taxon>Bacillota</taxon>
        <taxon>Clostridia</taxon>
        <taxon>Eubacteriales</taxon>
        <taxon>Eubacteriaceae</taxon>
        <taxon>Eubacterium</taxon>
    </lineage>
</organism>
<feature type="domain" description="Glycosyltransferase 2-like" evidence="1">
    <location>
        <begin position="13"/>
        <end position="124"/>
    </location>
</feature>
<dbReference type="eggNOG" id="COG1216">
    <property type="taxonomic scope" value="Bacteria"/>
</dbReference>
<evidence type="ECO:0000259" key="1">
    <source>
        <dbReference type="Pfam" id="PF00535"/>
    </source>
</evidence>
<reference evidence="2 3" key="1">
    <citation type="journal article" date="2014" name="Genome Announc.">
        <title>Draft genome sequences of the altered schaedler flora, a defined bacterial community from gnotobiotic mice.</title>
        <authorList>
            <person name="Wannemuehler M.J."/>
            <person name="Overstreet A.M."/>
            <person name="Ward D.V."/>
            <person name="Phillips G.J."/>
        </authorList>
    </citation>
    <scope>NUCLEOTIDE SEQUENCE [LARGE SCALE GENOMIC DNA]</scope>
    <source>
        <strain evidence="2 3">ASF492</strain>
    </source>
</reference>
<protein>
    <recommendedName>
        <fullName evidence="1">Glycosyltransferase 2-like domain-containing protein</fullName>
    </recommendedName>
</protein>
<dbReference type="Gene3D" id="3.90.550.10">
    <property type="entry name" value="Spore Coat Polysaccharide Biosynthesis Protein SpsA, Chain A"/>
    <property type="match status" value="1"/>
</dbReference>
<evidence type="ECO:0000313" key="2">
    <source>
        <dbReference type="EMBL" id="EMZ17384.1"/>
    </source>
</evidence>
<comment type="caution">
    <text evidence="2">The sequence shown here is derived from an EMBL/GenBank/DDBJ whole genome shotgun (WGS) entry which is preliminary data.</text>
</comment>
<dbReference type="PANTHER" id="PTHR43685">
    <property type="entry name" value="GLYCOSYLTRANSFERASE"/>
    <property type="match status" value="1"/>
</dbReference>
<name>N1ZYI2_9FIRM</name>
<dbReference type="InterPro" id="IPR029044">
    <property type="entry name" value="Nucleotide-diphossugar_trans"/>
</dbReference>
<dbReference type="PANTHER" id="PTHR43685:SF13">
    <property type="entry name" value="O ANTIGEN BIOSYNTHESIS RHAMNOSYLTRANSFERASE RFBN"/>
    <property type="match status" value="1"/>
</dbReference>
<dbReference type="InterPro" id="IPR050834">
    <property type="entry name" value="Glycosyltransf_2"/>
</dbReference>
<dbReference type="AlphaFoldDB" id="N1ZYI2"/>
<sequence>MEDLKNKNGMDVTIVIPTKNGGTLLKKVLDAVFDQKTTYTFEVVCVDSGSSDRTINLIGQYHIRLYQIPADAFGHGKTRNFGASKGTGTYIVFLTQDALPAHERWLQNLVDAMQADPAIVGGFGIHYPYPDCNLIDKRDITAHFQGFGQDNTIYCLDDWDRYHAEEGYRHLLAYFSDNNACLKREAWEKYPYEDVDFAEDQIWMRKMMELGYKKVYCPHAPVYHSHNYKLASYFGRYFDEYRGLYELHAYRIVKKWWLVLPGAFYCILADFKYLMQLDEIGRREKIFWQCYSVRRNLCRFIAGYLGGGYHAYSRPVQTWLDRHISQQYRQRRG</sequence>
<accession>N1ZYI2</accession>
<dbReference type="GO" id="GO:0044010">
    <property type="term" value="P:single-species biofilm formation"/>
    <property type="evidence" value="ECO:0007669"/>
    <property type="project" value="TreeGrafter"/>
</dbReference>
<evidence type="ECO:0000313" key="3">
    <source>
        <dbReference type="Proteomes" id="UP000012589"/>
    </source>
</evidence>
<dbReference type="SUPFAM" id="SSF53448">
    <property type="entry name" value="Nucleotide-diphospho-sugar transferases"/>
    <property type="match status" value="1"/>
</dbReference>